<accession>X1HKR6</accession>
<feature type="non-terminal residue" evidence="1">
    <location>
        <position position="1"/>
    </location>
</feature>
<organism evidence="1">
    <name type="scientific">marine sediment metagenome</name>
    <dbReference type="NCBI Taxonomy" id="412755"/>
    <lineage>
        <taxon>unclassified sequences</taxon>
        <taxon>metagenomes</taxon>
        <taxon>ecological metagenomes</taxon>
    </lineage>
</organism>
<name>X1HKR6_9ZZZZ</name>
<evidence type="ECO:0008006" key="2">
    <source>
        <dbReference type="Google" id="ProtNLM"/>
    </source>
</evidence>
<protein>
    <recommendedName>
        <fullName evidence="2">CSD domain-containing protein</fullName>
    </recommendedName>
</protein>
<evidence type="ECO:0000313" key="1">
    <source>
        <dbReference type="EMBL" id="GAH70726.1"/>
    </source>
</evidence>
<comment type="caution">
    <text evidence="1">The sequence shown here is derived from an EMBL/GenBank/DDBJ whole genome shotgun (WGS) entry which is preliminary data.</text>
</comment>
<sequence length="35" mass="4047">TINNGDEVSFDAIPSYDKKKEKKSWRAVNIKHVND</sequence>
<reference evidence="1" key="1">
    <citation type="journal article" date="2014" name="Front. Microbiol.">
        <title>High frequency of phylogenetically diverse reductive dehalogenase-homologous genes in deep subseafloor sedimentary metagenomes.</title>
        <authorList>
            <person name="Kawai M."/>
            <person name="Futagami T."/>
            <person name="Toyoda A."/>
            <person name="Takaki Y."/>
            <person name="Nishi S."/>
            <person name="Hori S."/>
            <person name="Arai W."/>
            <person name="Tsubouchi T."/>
            <person name="Morono Y."/>
            <person name="Uchiyama I."/>
            <person name="Ito T."/>
            <person name="Fujiyama A."/>
            <person name="Inagaki F."/>
            <person name="Takami H."/>
        </authorList>
    </citation>
    <scope>NUCLEOTIDE SEQUENCE</scope>
    <source>
        <strain evidence="1">Expedition CK06-06</strain>
    </source>
</reference>
<dbReference type="AlphaFoldDB" id="X1HKR6"/>
<dbReference type="EMBL" id="BARU01032407">
    <property type="protein sequence ID" value="GAH70726.1"/>
    <property type="molecule type" value="Genomic_DNA"/>
</dbReference>
<proteinExistence type="predicted"/>
<gene>
    <name evidence="1" type="ORF">S03H2_51117</name>
</gene>